<protein>
    <submittedName>
        <fullName evidence="1">Uncharacterized protein</fullName>
    </submittedName>
</protein>
<evidence type="ECO:0000313" key="2">
    <source>
        <dbReference type="Proteomes" id="UP000255024"/>
    </source>
</evidence>
<organism evidence="1 2">
    <name type="scientific">Myroides odoratus</name>
    <name type="common">Flavobacterium odoratum</name>
    <dbReference type="NCBI Taxonomy" id="256"/>
    <lineage>
        <taxon>Bacteria</taxon>
        <taxon>Pseudomonadati</taxon>
        <taxon>Bacteroidota</taxon>
        <taxon>Flavobacteriia</taxon>
        <taxon>Flavobacteriales</taxon>
        <taxon>Flavobacteriaceae</taxon>
        <taxon>Myroides</taxon>
    </lineage>
</organism>
<dbReference type="Proteomes" id="UP000255024">
    <property type="component" value="Unassembled WGS sequence"/>
</dbReference>
<dbReference type="AlphaFoldDB" id="A0A378U5A0"/>
<proteinExistence type="predicted"/>
<dbReference type="RefSeq" id="WP_115092721.1">
    <property type="nucleotide sequence ID" value="NZ_CP068107.1"/>
</dbReference>
<reference evidence="1 2" key="1">
    <citation type="submission" date="2018-06" db="EMBL/GenBank/DDBJ databases">
        <authorList>
            <consortium name="Pathogen Informatics"/>
            <person name="Doyle S."/>
        </authorList>
    </citation>
    <scope>NUCLEOTIDE SEQUENCE [LARGE SCALE GENOMIC DNA]</scope>
    <source>
        <strain evidence="1 2">NCTC11179</strain>
    </source>
</reference>
<keyword evidence="2" id="KW-1185">Reference proteome</keyword>
<evidence type="ECO:0000313" key="1">
    <source>
        <dbReference type="EMBL" id="STZ70181.1"/>
    </source>
</evidence>
<gene>
    <name evidence="1" type="ORF">NCTC11179_03714</name>
</gene>
<dbReference type="EMBL" id="UGQL01000002">
    <property type="protein sequence ID" value="STZ70181.1"/>
    <property type="molecule type" value="Genomic_DNA"/>
</dbReference>
<name>A0A378U5A0_MYROD</name>
<sequence length="69" mass="7554">MALDKSKLETEIKLLLEDMMKREQNSFNEFATRLATAIDSYIKQGEIEYLGGLANSGGAVTGTIQGTIK</sequence>
<accession>A0A378U5A0</accession>